<evidence type="ECO:0000313" key="9">
    <source>
        <dbReference type="EMBL" id="STO53227.1"/>
    </source>
</evidence>
<dbReference type="Pfam" id="PF02534">
    <property type="entry name" value="T4SS-DNA_transf"/>
    <property type="match status" value="1"/>
</dbReference>
<evidence type="ECO:0000259" key="8">
    <source>
        <dbReference type="Pfam" id="PF12696"/>
    </source>
</evidence>
<dbReference type="SUPFAM" id="SSF52540">
    <property type="entry name" value="P-loop containing nucleoside triphosphate hydrolases"/>
    <property type="match status" value="2"/>
</dbReference>
<evidence type="ECO:0000256" key="2">
    <source>
        <dbReference type="ARBA" id="ARBA00008806"/>
    </source>
</evidence>
<protein>
    <submittedName>
        <fullName evidence="9">Type IV secretion system protein VirD4</fullName>
    </submittedName>
</protein>
<comment type="subcellular location">
    <subcellularLocation>
        <location evidence="1">Cell membrane</location>
        <topology evidence="1">Multi-pass membrane protein</topology>
    </subcellularLocation>
</comment>
<evidence type="ECO:0000256" key="3">
    <source>
        <dbReference type="ARBA" id="ARBA00022475"/>
    </source>
</evidence>
<proteinExistence type="inferred from homology"/>
<organism evidence="9 10">
    <name type="scientific">Exiguobacterium aurantiacum</name>
    <dbReference type="NCBI Taxonomy" id="33987"/>
    <lineage>
        <taxon>Bacteria</taxon>
        <taxon>Bacillati</taxon>
        <taxon>Bacillota</taxon>
        <taxon>Bacilli</taxon>
        <taxon>Bacillales</taxon>
        <taxon>Bacillales Family XII. Incertae Sedis</taxon>
        <taxon>Exiguobacterium</taxon>
    </lineage>
</organism>
<dbReference type="AlphaFoldDB" id="A0A377HH85"/>
<feature type="transmembrane region" description="Helical" evidence="7">
    <location>
        <begin position="14"/>
        <end position="40"/>
    </location>
</feature>
<dbReference type="GO" id="GO:0005886">
    <property type="term" value="C:plasma membrane"/>
    <property type="evidence" value="ECO:0007669"/>
    <property type="project" value="UniProtKB-SubCell"/>
</dbReference>
<keyword evidence="4 7" id="KW-0812">Transmembrane</keyword>
<name>A0A377HH85_9BACL</name>
<dbReference type="InterPro" id="IPR032689">
    <property type="entry name" value="TraG-D_C"/>
</dbReference>
<dbReference type="PANTHER" id="PTHR37937">
    <property type="entry name" value="CONJUGATIVE TRANSFER: DNA TRANSPORT"/>
    <property type="match status" value="1"/>
</dbReference>
<evidence type="ECO:0000256" key="7">
    <source>
        <dbReference type="SAM" id="Phobius"/>
    </source>
</evidence>
<comment type="similarity">
    <text evidence="2">Belongs to the VirD4/TraG family.</text>
</comment>
<evidence type="ECO:0000256" key="1">
    <source>
        <dbReference type="ARBA" id="ARBA00004651"/>
    </source>
</evidence>
<reference evidence="9 10" key="1">
    <citation type="submission" date="2018-06" db="EMBL/GenBank/DDBJ databases">
        <authorList>
            <consortium name="Pathogen Informatics"/>
            <person name="Doyle S."/>
        </authorList>
    </citation>
    <scope>NUCLEOTIDE SEQUENCE [LARGE SCALE GENOMIC DNA]</scope>
    <source>
        <strain evidence="9 10">NCTC13163</strain>
    </source>
</reference>
<evidence type="ECO:0000256" key="4">
    <source>
        <dbReference type="ARBA" id="ARBA00022692"/>
    </source>
</evidence>
<dbReference type="InterPro" id="IPR003688">
    <property type="entry name" value="TraG/VirD4"/>
</dbReference>
<dbReference type="CDD" id="cd01127">
    <property type="entry name" value="TrwB_TraG_TraD_VirD4"/>
    <property type="match status" value="2"/>
</dbReference>
<gene>
    <name evidence="9" type="ORF">NCTC13163_03208</name>
</gene>
<keyword evidence="3" id="KW-1003">Cell membrane</keyword>
<dbReference type="EMBL" id="UGGP01000002">
    <property type="protein sequence ID" value="STO53227.1"/>
    <property type="molecule type" value="Genomic_DNA"/>
</dbReference>
<feature type="transmembrane region" description="Helical" evidence="7">
    <location>
        <begin position="77"/>
        <end position="97"/>
    </location>
</feature>
<sequence>MRTQSLSPRFPIRLIFPALFCLLVVPVGIFYLLNGIYNIIRHIMTPIVKEGLLAGATIPTLSPALFLEVSLPSSTVLLGLMAFSLFIGLVVFGKVWLNFRDLRENQKGSARFTSFDELKQQYRRVPDRKKQYSGSGGVPVGRIKNELFVDDSPVNNLVIGTTRSGKGETFVFSTIDLYSRARDQASLIINDPKGELFAASKETLEHRGYQVEVLNLMNPLQSMSYNLLQLTIDAFLEENYSLAQQYARSVAFMLYHDPKARDPFWANSSIDLCTALILGLCEEAKDTPEKINMYNVALMLSDLGSRTVVTRQGQEISALDEFFQRFPENHPARLQFATLHFSGGQTRASILANTNAKLGIFTLNGTGKLTSMNSLDMRRIGFNRWISGRAEPLTRLTFMFPDGTTHALTTDDDGSFIIYHTSSLQTGDVVQIATYSSTATIQLETHDEESGRFHYAIDGTIQIREVMHQMRPVAVFLIVPDYDPTFNVIASLYIKQVYTALARVASQTKHGKCERQVVFLLDEFGNMPPIEGMANIITVCLGRNMRFNLVIQAYSQLENLYGEDWKTIDGNCGNTHYLLTADESTAELISKKLGEATIVTKSRSGQTFSLKKSKTENVDGRRLMTATEVMGLKEGEMLIIRVIKRQDTKKRRIQSYPIFLSGKTAMKYRYEYLADDFDTDRSLHDIDIPCRHAGLDFEQIRIHFAKKEDETEINAPSNQEEKTLTVRDVLQDSILRSMFEGHDIGGVSLPEFETNLNLGVYDVTDSQKSFLSTMIAKRLEKLKQGTP</sequence>
<dbReference type="STRING" id="1397694.GCA_000702585_03067"/>
<dbReference type="InterPro" id="IPR027417">
    <property type="entry name" value="P-loop_NTPase"/>
</dbReference>
<dbReference type="Proteomes" id="UP000254060">
    <property type="component" value="Unassembled WGS sequence"/>
</dbReference>
<evidence type="ECO:0000313" key="10">
    <source>
        <dbReference type="Proteomes" id="UP000254060"/>
    </source>
</evidence>
<dbReference type="NCBIfam" id="NF045973">
    <property type="entry name" value="conju_CD1115"/>
    <property type="match status" value="1"/>
</dbReference>
<accession>A0A377HH85</accession>
<keyword evidence="5 7" id="KW-1133">Transmembrane helix</keyword>
<evidence type="ECO:0000256" key="6">
    <source>
        <dbReference type="ARBA" id="ARBA00023136"/>
    </source>
</evidence>
<evidence type="ECO:0000256" key="5">
    <source>
        <dbReference type="ARBA" id="ARBA00022989"/>
    </source>
</evidence>
<dbReference type="Pfam" id="PF12696">
    <property type="entry name" value="TraG-D_C"/>
    <property type="match status" value="1"/>
</dbReference>
<dbReference type="PANTHER" id="PTHR37937:SF1">
    <property type="entry name" value="CONJUGATIVE TRANSFER: DNA TRANSPORT"/>
    <property type="match status" value="1"/>
</dbReference>
<keyword evidence="6 7" id="KW-0472">Membrane</keyword>
<dbReference type="Gene3D" id="3.40.50.300">
    <property type="entry name" value="P-loop containing nucleotide triphosphate hydrolases"/>
    <property type="match status" value="2"/>
</dbReference>
<feature type="domain" description="TraD/TraG TraM recognition site" evidence="8">
    <location>
        <begin position="517"/>
        <end position="633"/>
    </location>
</feature>
<dbReference type="InterPro" id="IPR051539">
    <property type="entry name" value="T4SS-coupling_protein"/>
</dbReference>